<dbReference type="SUPFAM" id="SSF101898">
    <property type="entry name" value="NHL repeat"/>
    <property type="match status" value="1"/>
</dbReference>
<dbReference type="PANTHER" id="PTHR24104:SF25">
    <property type="entry name" value="PROTEIN LIN-41"/>
    <property type="match status" value="1"/>
</dbReference>
<name>A0ABN1GNB3_9ACTN</name>
<dbReference type="EMBL" id="BAAAHE010000011">
    <property type="protein sequence ID" value="GAA0615089.1"/>
    <property type="molecule type" value="Genomic_DNA"/>
</dbReference>
<dbReference type="Pfam" id="PF01436">
    <property type="entry name" value="NHL"/>
    <property type="match status" value="2"/>
</dbReference>
<evidence type="ECO:0000256" key="3">
    <source>
        <dbReference type="SAM" id="MobiDB-lite"/>
    </source>
</evidence>
<dbReference type="CDD" id="cd05819">
    <property type="entry name" value="NHL"/>
    <property type="match status" value="1"/>
</dbReference>
<feature type="region of interest" description="Disordered" evidence="3">
    <location>
        <begin position="99"/>
        <end position="118"/>
    </location>
</feature>
<gene>
    <name evidence="4" type="ORF">GCM10009547_16230</name>
</gene>
<protein>
    <submittedName>
        <fullName evidence="4">NHL repeat-containing protein</fullName>
    </submittedName>
</protein>
<evidence type="ECO:0000256" key="2">
    <source>
        <dbReference type="PROSITE-ProRule" id="PRU00504"/>
    </source>
</evidence>
<organism evidence="4 5">
    <name type="scientific">Sporichthya brevicatena</name>
    <dbReference type="NCBI Taxonomy" id="171442"/>
    <lineage>
        <taxon>Bacteria</taxon>
        <taxon>Bacillati</taxon>
        <taxon>Actinomycetota</taxon>
        <taxon>Actinomycetes</taxon>
        <taxon>Sporichthyales</taxon>
        <taxon>Sporichthyaceae</taxon>
        <taxon>Sporichthya</taxon>
    </lineage>
</organism>
<feature type="region of interest" description="Disordered" evidence="3">
    <location>
        <begin position="1"/>
        <end position="22"/>
    </location>
</feature>
<evidence type="ECO:0000313" key="4">
    <source>
        <dbReference type="EMBL" id="GAA0615089.1"/>
    </source>
</evidence>
<dbReference type="RefSeq" id="WP_344603447.1">
    <property type="nucleotide sequence ID" value="NZ_BAAAHE010000011.1"/>
</dbReference>
<dbReference type="InterPro" id="IPR011042">
    <property type="entry name" value="6-blade_b-propeller_TolB-like"/>
</dbReference>
<dbReference type="InterPro" id="IPR001258">
    <property type="entry name" value="NHL_repeat"/>
</dbReference>
<dbReference type="InterPro" id="IPR050952">
    <property type="entry name" value="TRIM-NHL_E3_ligases"/>
</dbReference>
<sequence>MRVQIIPDGGQASPVWAGRAPSGPAASSLGWRPYVELGASSPGALRLPDARATATGMYGPRGVCLHDGGVIVADTGNHRVLIFRSVPDSPEAPADVILGQPDATSEAPNAGGRPEIGMRMPTGVLVTTDGRLVVADAWNHRLLVWDGVPDSPRPADLILGQASPDAIDENRGGEPDATTFYWPFGIAEIAGRFFVTDTGNRRVLIWRAGLPASAQVPADVVLGQPDAVSRDENRGTGTGPDTFRWPHAVARFGDGIFVADAGNHRLLGWRAIPEQDRPADVVVGQPDMVTADDFPYRPQSATSMRFPYAVTNVGAGIAVADTANNRVLLWESPPTGPDAGADGVLGQVTFSGNGENRWEAVTSDTLCWPYGIACDGSRLAIADSGNNRVVIWAQP</sequence>
<dbReference type="Gene3D" id="2.120.10.30">
    <property type="entry name" value="TolB, C-terminal domain"/>
    <property type="match status" value="2"/>
</dbReference>
<evidence type="ECO:0000313" key="5">
    <source>
        <dbReference type="Proteomes" id="UP001500957"/>
    </source>
</evidence>
<dbReference type="PANTHER" id="PTHR24104">
    <property type="entry name" value="E3 UBIQUITIN-PROTEIN LIGASE NHLRC1-RELATED"/>
    <property type="match status" value="1"/>
</dbReference>
<keyword evidence="5" id="KW-1185">Reference proteome</keyword>
<evidence type="ECO:0000256" key="1">
    <source>
        <dbReference type="ARBA" id="ARBA00022737"/>
    </source>
</evidence>
<dbReference type="Proteomes" id="UP001500957">
    <property type="component" value="Unassembled WGS sequence"/>
</dbReference>
<keyword evidence="1" id="KW-0677">Repeat</keyword>
<dbReference type="PROSITE" id="PS51125">
    <property type="entry name" value="NHL"/>
    <property type="match status" value="1"/>
</dbReference>
<proteinExistence type="predicted"/>
<feature type="repeat" description="NHL" evidence="2">
    <location>
        <begin position="58"/>
        <end position="86"/>
    </location>
</feature>
<accession>A0ABN1GNB3</accession>
<comment type="caution">
    <text evidence="4">The sequence shown here is derived from an EMBL/GenBank/DDBJ whole genome shotgun (WGS) entry which is preliminary data.</text>
</comment>
<reference evidence="4 5" key="1">
    <citation type="journal article" date="2019" name="Int. J. Syst. Evol. Microbiol.">
        <title>The Global Catalogue of Microorganisms (GCM) 10K type strain sequencing project: providing services to taxonomists for standard genome sequencing and annotation.</title>
        <authorList>
            <consortium name="The Broad Institute Genomics Platform"/>
            <consortium name="The Broad Institute Genome Sequencing Center for Infectious Disease"/>
            <person name="Wu L."/>
            <person name="Ma J."/>
        </authorList>
    </citation>
    <scope>NUCLEOTIDE SEQUENCE [LARGE SCALE GENOMIC DNA]</scope>
    <source>
        <strain evidence="4 5">JCM 10671</strain>
    </source>
</reference>